<keyword evidence="4 11" id="KW-0479">Metal-binding</keyword>
<dbReference type="GO" id="GO:0005737">
    <property type="term" value="C:cytoplasm"/>
    <property type="evidence" value="ECO:0007669"/>
    <property type="project" value="UniProtKB-SubCell"/>
</dbReference>
<keyword evidence="5 11" id="KW-0408">Iron</keyword>
<keyword evidence="7 11" id="KW-0805">Transcription regulation</keyword>
<evidence type="ECO:0000256" key="2">
    <source>
        <dbReference type="ARBA" id="ARBA00006597"/>
    </source>
</evidence>
<evidence type="ECO:0000256" key="3">
    <source>
        <dbReference type="ARBA" id="ARBA00022485"/>
    </source>
</evidence>
<feature type="binding site" evidence="11">
    <location>
        <position position="45"/>
    </location>
    <ligand>
        <name>[4Fe-4S] cluster</name>
        <dbReference type="ChEBI" id="CHEBI:49883"/>
    </ligand>
</feature>
<evidence type="ECO:0000256" key="5">
    <source>
        <dbReference type="ARBA" id="ARBA00023004"/>
    </source>
</evidence>
<evidence type="ECO:0000313" key="14">
    <source>
        <dbReference type="EMBL" id="ORV83895.1"/>
    </source>
</evidence>
<dbReference type="PROSITE" id="PS51674">
    <property type="entry name" value="4FE4S_WBL"/>
    <property type="match status" value="1"/>
</dbReference>
<reference evidence="14 16" key="1">
    <citation type="submission" date="2016-01" db="EMBL/GenBank/DDBJ databases">
        <title>The new phylogeny of the genus Mycobacterium.</title>
        <authorList>
            <person name="Tarcisio F."/>
            <person name="Conor M."/>
            <person name="Antonella G."/>
            <person name="Elisabetta G."/>
            <person name="Giulia F.S."/>
            <person name="Sara T."/>
            <person name="Anna F."/>
            <person name="Clotilde B."/>
            <person name="Roberto B."/>
            <person name="Veronica D.S."/>
            <person name="Fabio R."/>
            <person name="Monica P."/>
            <person name="Olivier J."/>
            <person name="Enrico T."/>
            <person name="Nicola S."/>
        </authorList>
    </citation>
    <scope>NUCLEOTIDE SEQUENCE [LARGE SCALE GENOMIC DNA]</scope>
    <source>
        <strain evidence="14 16">DSM 44160</strain>
    </source>
</reference>
<dbReference type="PANTHER" id="PTHR38839">
    <property type="entry name" value="TRANSCRIPTIONAL REGULATOR WHID-RELATED"/>
    <property type="match status" value="1"/>
</dbReference>
<sequence length="103" mass="11561">MASSRTTFDEELHWRLRALCRATDPELLFVSGAQQRQATSICRDCPVKRECAAEALDNKEEYGVWGGLTERQRRTLLKTHPHVESWAALLAVRHARCAPAGTG</sequence>
<dbReference type="HAMAP" id="MF_01479">
    <property type="entry name" value="WhiB"/>
    <property type="match status" value="1"/>
</dbReference>
<dbReference type="Pfam" id="PF02467">
    <property type="entry name" value="Whib"/>
    <property type="match status" value="1"/>
</dbReference>
<feature type="binding site" evidence="11">
    <location>
        <position position="20"/>
    </location>
    <ligand>
        <name>[4Fe-4S] cluster</name>
        <dbReference type="ChEBI" id="CHEBI:49883"/>
    </ligand>
</feature>
<dbReference type="Proteomes" id="UP000193928">
    <property type="component" value="Unassembled WGS sequence"/>
</dbReference>
<evidence type="ECO:0000256" key="6">
    <source>
        <dbReference type="ARBA" id="ARBA00023014"/>
    </source>
</evidence>
<dbReference type="GO" id="GO:0047134">
    <property type="term" value="F:protein-disulfide reductase [NAD(P)H] activity"/>
    <property type="evidence" value="ECO:0007669"/>
    <property type="project" value="TreeGrafter"/>
</dbReference>
<comment type="PTM">
    <text evidence="11">The Fe-S cluster can be nitrosylated by nitric oxide (NO).</text>
</comment>
<dbReference type="GO" id="GO:0035731">
    <property type="term" value="F:dinitrosyl-iron complex binding"/>
    <property type="evidence" value="ECO:0007669"/>
    <property type="project" value="UniProtKB-UniRule"/>
</dbReference>
<organism evidence="13 15">
    <name type="scientific">Mycobacterium gordonae</name>
    <dbReference type="NCBI Taxonomy" id="1778"/>
    <lineage>
        <taxon>Bacteria</taxon>
        <taxon>Bacillati</taxon>
        <taxon>Actinomycetota</taxon>
        <taxon>Actinomycetes</taxon>
        <taxon>Mycobacteriales</taxon>
        <taxon>Mycobacteriaceae</taxon>
        <taxon>Mycobacterium</taxon>
    </lineage>
</organism>
<evidence type="ECO:0000313" key="13">
    <source>
        <dbReference type="EMBL" id="OBS02705.1"/>
    </source>
</evidence>
<evidence type="ECO:0000256" key="7">
    <source>
        <dbReference type="ARBA" id="ARBA00023015"/>
    </source>
</evidence>
<keyword evidence="3 11" id="KW-0004">4Fe-4S</keyword>
<evidence type="ECO:0000256" key="11">
    <source>
        <dbReference type="HAMAP-Rule" id="MF_01479"/>
    </source>
</evidence>
<evidence type="ECO:0000256" key="10">
    <source>
        <dbReference type="ARBA" id="ARBA00023163"/>
    </source>
</evidence>
<name>A0A1A6BK54_MYCGO</name>
<protein>
    <recommendedName>
        <fullName evidence="11">Transcriptional regulator WhiB</fullName>
    </recommendedName>
</protein>
<comment type="caution">
    <text evidence="13">The sequence shown here is derived from an EMBL/GenBank/DDBJ whole genome shotgun (WGS) entry which is preliminary data.</text>
</comment>
<evidence type="ECO:0000313" key="16">
    <source>
        <dbReference type="Proteomes" id="UP000193928"/>
    </source>
</evidence>
<comment type="function">
    <text evidence="11">Acts as a transcriptional regulator. Probably redox-responsive. The apo- but not holo-form probably binds DNA.</text>
</comment>
<proteinExistence type="inferred from homology"/>
<dbReference type="GO" id="GO:0003677">
    <property type="term" value="F:DNA binding"/>
    <property type="evidence" value="ECO:0007669"/>
    <property type="project" value="UniProtKB-UniRule"/>
</dbReference>
<dbReference type="PANTHER" id="PTHR38839:SF7">
    <property type="entry name" value="TRANSCRIPTIONAL REGULATOR WHIB4"/>
    <property type="match status" value="1"/>
</dbReference>
<dbReference type="Proteomes" id="UP000093757">
    <property type="component" value="Unassembled WGS sequence"/>
</dbReference>
<evidence type="ECO:0000256" key="1">
    <source>
        <dbReference type="ARBA" id="ARBA00004496"/>
    </source>
</evidence>
<evidence type="ECO:0000256" key="4">
    <source>
        <dbReference type="ARBA" id="ARBA00022723"/>
    </source>
</evidence>
<dbReference type="EMBL" id="LQOY01000096">
    <property type="protein sequence ID" value="ORV83895.1"/>
    <property type="molecule type" value="Genomic_DNA"/>
</dbReference>
<dbReference type="GO" id="GO:0051539">
    <property type="term" value="F:4 iron, 4 sulfur cluster binding"/>
    <property type="evidence" value="ECO:0007669"/>
    <property type="project" value="UniProtKB-UniRule"/>
</dbReference>
<dbReference type="EMBL" id="MAEM01000156">
    <property type="protein sequence ID" value="OBS02705.1"/>
    <property type="molecule type" value="Genomic_DNA"/>
</dbReference>
<keyword evidence="10 11" id="KW-0804">Transcription</keyword>
<comment type="subcellular location">
    <subcellularLocation>
        <location evidence="1 11">Cytoplasm</location>
    </subcellularLocation>
</comment>
<comment type="cofactor">
    <cofactor evidence="11">
        <name>[4Fe-4S] cluster</name>
        <dbReference type="ChEBI" id="CHEBI:49883"/>
    </cofactor>
    <text evidence="11">Binds 1 [4Fe-4S] cluster per subunit. Following nitrosylation of the [4Fe-4S] cluster binds 1 [4Fe-8(NO)] cluster per subunit.</text>
</comment>
<feature type="binding site" evidence="11">
    <location>
        <position position="42"/>
    </location>
    <ligand>
        <name>[4Fe-4S] cluster</name>
        <dbReference type="ChEBI" id="CHEBI:49883"/>
    </ligand>
</feature>
<evidence type="ECO:0000256" key="9">
    <source>
        <dbReference type="ARBA" id="ARBA00023157"/>
    </source>
</evidence>
<dbReference type="GO" id="GO:0045454">
    <property type="term" value="P:cell redox homeostasis"/>
    <property type="evidence" value="ECO:0007669"/>
    <property type="project" value="TreeGrafter"/>
</dbReference>
<keyword evidence="16" id="KW-1185">Reference proteome</keyword>
<reference evidence="13 15" key="2">
    <citation type="submission" date="2016-06" db="EMBL/GenBank/DDBJ databases">
        <authorList>
            <person name="Kjaerup R.B."/>
            <person name="Dalgaard T.S."/>
            <person name="Juul-Madsen H.R."/>
        </authorList>
    </citation>
    <scope>NUCLEOTIDE SEQUENCE [LARGE SCALE GENOMIC DNA]</scope>
    <source>
        <strain evidence="13 15">1245752.6</strain>
    </source>
</reference>
<feature type="domain" description="4Fe-4S Wbl-type" evidence="12">
    <location>
        <begin position="19"/>
        <end position="75"/>
    </location>
</feature>
<dbReference type="InterPro" id="IPR003482">
    <property type="entry name" value="Whib"/>
</dbReference>
<accession>A0A1A6BK54</accession>
<keyword evidence="9 11" id="KW-1015">Disulfide bond</keyword>
<dbReference type="AlphaFoldDB" id="A0A1A6BK54"/>
<evidence type="ECO:0000259" key="12">
    <source>
        <dbReference type="PROSITE" id="PS51674"/>
    </source>
</evidence>
<keyword evidence="8 11" id="KW-0238">DNA-binding</keyword>
<comment type="similarity">
    <text evidence="2 11">Belongs to the WhiB family.</text>
</comment>
<dbReference type="InterPro" id="IPR034768">
    <property type="entry name" value="4FE4S_WBL"/>
</dbReference>
<gene>
    <name evidence="11" type="primary">whiB</name>
    <name evidence="13" type="ORF">A9W98_13570</name>
    <name evidence="14" type="ORF">AWC08_27315</name>
</gene>
<comment type="PTM">
    <text evidence="11">Upon Fe-S cluster removal intramolecular disulfide bonds are formed.</text>
</comment>
<evidence type="ECO:0000256" key="8">
    <source>
        <dbReference type="ARBA" id="ARBA00023125"/>
    </source>
</evidence>
<feature type="binding site" evidence="11">
    <location>
        <position position="51"/>
    </location>
    <ligand>
        <name>[4Fe-4S] cluster</name>
        <dbReference type="ChEBI" id="CHEBI:49883"/>
    </ligand>
</feature>
<keyword evidence="6 11" id="KW-0411">Iron-sulfur</keyword>
<keyword evidence="11" id="KW-0963">Cytoplasm</keyword>
<evidence type="ECO:0000313" key="15">
    <source>
        <dbReference type="Proteomes" id="UP000093757"/>
    </source>
</evidence>
<dbReference type="GO" id="GO:0045892">
    <property type="term" value="P:negative regulation of DNA-templated transcription"/>
    <property type="evidence" value="ECO:0007669"/>
    <property type="project" value="TreeGrafter"/>
</dbReference>
<dbReference type="GO" id="GO:0046872">
    <property type="term" value="F:metal ion binding"/>
    <property type="evidence" value="ECO:0007669"/>
    <property type="project" value="UniProtKB-KW"/>
</dbReference>